<dbReference type="eggNOG" id="COG0386">
    <property type="taxonomic scope" value="Bacteria"/>
</dbReference>
<organism evidence="7 8">
    <name type="scientific">Dialister micraerophilus UPII 345-E</name>
    <dbReference type="NCBI Taxonomy" id="910314"/>
    <lineage>
        <taxon>Bacteria</taxon>
        <taxon>Bacillati</taxon>
        <taxon>Bacillota</taxon>
        <taxon>Negativicutes</taxon>
        <taxon>Veillonellales</taxon>
        <taxon>Veillonellaceae</taxon>
        <taxon>Dialister</taxon>
    </lineage>
</organism>
<dbReference type="PANTHER" id="PTHR11592:SF78">
    <property type="entry name" value="GLUTATHIONE PEROXIDASE"/>
    <property type="match status" value="1"/>
</dbReference>
<dbReference type="InterPro" id="IPR013766">
    <property type="entry name" value="Thioredoxin_domain"/>
</dbReference>
<feature type="active site" evidence="4">
    <location>
        <position position="36"/>
    </location>
</feature>
<keyword evidence="2 5" id="KW-0575">Peroxidase</keyword>
<evidence type="ECO:0000256" key="4">
    <source>
        <dbReference type="PIRSR" id="PIRSR000303-1"/>
    </source>
</evidence>
<dbReference type="PRINTS" id="PR01011">
    <property type="entry name" value="GLUTPROXDASE"/>
</dbReference>
<evidence type="ECO:0000256" key="5">
    <source>
        <dbReference type="RuleBase" id="RU000499"/>
    </source>
</evidence>
<evidence type="ECO:0000313" key="8">
    <source>
        <dbReference type="Proteomes" id="UP000004594"/>
    </source>
</evidence>
<dbReference type="OrthoDB" id="9809733at2"/>
<dbReference type="EMBL" id="AENT01000025">
    <property type="protein sequence ID" value="EFR42410.1"/>
    <property type="molecule type" value="Genomic_DNA"/>
</dbReference>
<dbReference type="InterPro" id="IPR036249">
    <property type="entry name" value="Thioredoxin-like_sf"/>
</dbReference>
<dbReference type="RefSeq" id="WP_007554987.1">
    <property type="nucleotide sequence ID" value="NZ_AENT01000025.1"/>
</dbReference>
<proteinExistence type="inferred from homology"/>
<dbReference type="GO" id="GO:0034599">
    <property type="term" value="P:cellular response to oxidative stress"/>
    <property type="evidence" value="ECO:0007669"/>
    <property type="project" value="TreeGrafter"/>
</dbReference>
<keyword evidence="3 5" id="KW-0560">Oxidoreductase</keyword>
<evidence type="ECO:0000256" key="2">
    <source>
        <dbReference type="ARBA" id="ARBA00022559"/>
    </source>
</evidence>
<dbReference type="Proteomes" id="UP000004594">
    <property type="component" value="Unassembled WGS sequence"/>
</dbReference>
<dbReference type="PIRSF" id="PIRSF000303">
    <property type="entry name" value="Glutathion_perox"/>
    <property type="match status" value="1"/>
</dbReference>
<dbReference type="SUPFAM" id="SSF52833">
    <property type="entry name" value="Thioredoxin-like"/>
    <property type="match status" value="1"/>
</dbReference>
<name>E4L9Z9_9FIRM</name>
<dbReference type="GO" id="GO:0004601">
    <property type="term" value="F:peroxidase activity"/>
    <property type="evidence" value="ECO:0007669"/>
    <property type="project" value="UniProtKB-KW"/>
</dbReference>
<dbReference type="InterPro" id="IPR029760">
    <property type="entry name" value="GPX_CS"/>
</dbReference>
<dbReference type="PROSITE" id="PS51355">
    <property type="entry name" value="GLUTATHIONE_PEROXID_3"/>
    <property type="match status" value="1"/>
</dbReference>
<comment type="similarity">
    <text evidence="1 5">Belongs to the glutathione peroxidase family.</text>
</comment>
<evidence type="ECO:0000313" key="7">
    <source>
        <dbReference type="EMBL" id="EFR42410.1"/>
    </source>
</evidence>
<sequence length="182" mass="20597">MKSIYDFSVKTISGEEKSLADYKGKVMLIVNTASKCGFTYQYDGLEALYKKYKDKGFVVLGFPSNQFLHQEPGSDSEIASFCRLNHGVTFPLFAKGDVRGENAQPLFKFLTSKCGFMKCQYDCEEGKDLLGFLKSDFPSFILGDSIKWNFTKFLVNREGEVVARFEPITKPEKIEASIEKLL</sequence>
<dbReference type="PROSITE" id="PS00763">
    <property type="entry name" value="GLUTATHIONE_PEROXID_2"/>
    <property type="match status" value="1"/>
</dbReference>
<evidence type="ECO:0000256" key="1">
    <source>
        <dbReference type="ARBA" id="ARBA00006926"/>
    </source>
</evidence>
<dbReference type="InterPro" id="IPR000889">
    <property type="entry name" value="Glutathione_peroxidase"/>
</dbReference>
<protein>
    <recommendedName>
        <fullName evidence="5">Glutathione peroxidase</fullName>
    </recommendedName>
</protein>
<reference evidence="7 8" key="1">
    <citation type="submission" date="2010-11" db="EMBL/GenBank/DDBJ databases">
        <authorList>
            <person name="Durkin A.S."/>
            <person name="Madupu R."/>
            <person name="Torralba M."/>
            <person name="Gillis M."/>
            <person name="Methe B."/>
            <person name="Sutton G."/>
            <person name="Nelson K.E."/>
        </authorList>
    </citation>
    <scope>NUCLEOTIDE SEQUENCE [LARGE SCALE GENOMIC DNA]</scope>
    <source>
        <strain evidence="7 8">UPII 345-E</strain>
    </source>
</reference>
<dbReference type="FunFam" id="3.40.30.10:FF:000010">
    <property type="entry name" value="Glutathione peroxidase"/>
    <property type="match status" value="1"/>
</dbReference>
<comment type="caution">
    <text evidence="7">The sequence shown here is derived from an EMBL/GenBank/DDBJ whole genome shotgun (WGS) entry which is preliminary data.</text>
</comment>
<evidence type="ECO:0000256" key="3">
    <source>
        <dbReference type="ARBA" id="ARBA00023002"/>
    </source>
</evidence>
<dbReference type="PROSITE" id="PS51352">
    <property type="entry name" value="THIOREDOXIN_2"/>
    <property type="match status" value="1"/>
</dbReference>
<dbReference type="AlphaFoldDB" id="E4L9Z9"/>
<accession>E4L9Z9</accession>
<dbReference type="Pfam" id="PF00255">
    <property type="entry name" value="GSHPx"/>
    <property type="match status" value="1"/>
</dbReference>
<dbReference type="InterPro" id="IPR029759">
    <property type="entry name" value="GPX_AS"/>
</dbReference>
<evidence type="ECO:0000259" key="6">
    <source>
        <dbReference type="PROSITE" id="PS51352"/>
    </source>
</evidence>
<feature type="domain" description="Thioredoxin" evidence="6">
    <location>
        <begin position="1"/>
        <end position="182"/>
    </location>
</feature>
<dbReference type="Gene3D" id="3.40.30.10">
    <property type="entry name" value="Glutaredoxin"/>
    <property type="match status" value="1"/>
</dbReference>
<dbReference type="PANTHER" id="PTHR11592">
    <property type="entry name" value="GLUTATHIONE PEROXIDASE"/>
    <property type="match status" value="1"/>
</dbReference>
<gene>
    <name evidence="7" type="ORF">HMPREF9220_0160</name>
</gene>
<dbReference type="CDD" id="cd00340">
    <property type="entry name" value="GSH_Peroxidase"/>
    <property type="match status" value="1"/>
</dbReference>
<dbReference type="PROSITE" id="PS00460">
    <property type="entry name" value="GLUTATHIONE_PEROXID_1"/>
    <property type="match status" value="1"/>
</dbReference>